<evidence type="ECO:0000313" key="8">
    <source>
        <dbReference type="EMBL" id="CAL1171813.1"/>
    </source>
</evidence>
<dbReference type="SUPFAM" id="SSF50891">
    <property type="entry name" value="Cyclophilin-like"/>
    <property type="match status" value="1"/>
</dbReference>
<dbReference type="GO" id="GO:0003755">
    <property type="term" value="F:peptidyl-prolyl cis-trans isomerase activity"/>
    <property type="evidence" value="ECO:0007669"/>
    <property type="project" value="UniProtKB-KW"/>
</dbReference>
<evidence type="ECO:0000256" key="3">
    <source>
        <dbReference type="ARBA" id="ARBA00023110"/>
    </source>
</evidence>
<comment type="catalytic activity">
    <reaction evidence="1">
        <text>[protein]-peptidylproline (omega=180) = [protein]-peptidylproline (omega=0)</text>
        <dbReference type="Rhea" id="RHEA:16237"/>
        <dbReference type="Rhea" id="RHEA-COMP:10747"/>
        <dbReference type="Rhea" id="RHEA-COMP:10748"/>
        <dbReference type="ChEBI" id="CHEBI:83833"/>
        <dbReference type="ChEBI" id="CHEBI:83834"/>
        <dbReference type="EC" id="5.2.1.8"/>
    </reaction>
</comment>
<feature type="transmembrane region" description="Helical" evidence="5">
    <location>
        <begin position="290"/>
        <end position="312"/>
    </location>
</feature>
<keyword evidence="5" id="KW-0472">Membrane</keyword>
<dbReference type="EC" id="5.2.1.8" evidence="2"/>
<feature type="domain" description="PPIase cyclophilin-type" evidence="6">
    <location>
        <begin position="381"/>
        <end position="543"/>
    </location>
</feature>
<evidence type="ECO:0000313" key="9">
    <source>
        <dbReference type="EMBL" id="CAL4805750.1"/>
    </source>
</evidence>
<keyword evidence="10" id="KW-1185">Reference proteome</keyword>
<dbReference type="PANTHER" id="PTHR11071:SF561">
    <property type="entry name" value="PEPTIDYL-PROLYL CIS-TRANS ISOMERASE D-RELATED"/>
    <property type="match status" value="1"/>
</dbReference>
<evidence type="ECO:0000259" key="6">
    <source>
        <dbReference type="PROSITE" id="PS50072"/>
    </source>
</evidence>
<dbReference type="EMBL" id="CAMXCT010006695">
    <property type="protein sequence ID" value="CAI4018438.1"/>
    <property type="molecule type" value="Genomic_DNA"/>
</dbReference>
<evidence type="ECO:0000256" key="5">
    <source>
        <dbReference type="SAM" id="Phobius"/>
    </source>
</evidence>
<keyword evidence="3" id="KW-0697">Rotamase</keyword>
<accession>A0A9P1GP50</accession>
<evidence type="ECO:0000256" key="4">
    <source>
        <dbReference type="ARBA" id="ARBA00023235"/>
    </source>
</evidence>
<comment type="caution">
    <text evidence="7">The sequence shown here is derived from an EMBL/GenBank/DDBJ whole genome shotgun (WGS) entry which is preliminary data.</text>
</comment>
<dbReference type="EMBL" id="CAMXCT020006695">
    <property type="protein sequence ID" value="CAL1171813.1"/>
    <property type="molecule type" value="Genomic_DNA"/>
</dbReference>
<organism evidence="7">
    <name type="scientific">Cladocopium goreaui</name>
    <dbReference type="NCBI Taxonomy" id="2562237"/>
    <lineage>
        <taxon>Eukaryota</taxon>
        <taxon>Sar</taxon>
        <taxon>Alveolata</taxon>
        <taxon>Dinophyceae</taxon>
        <taxon>Suessiales</taxon>
        <taxon>Symbiodiniaceae</taxon>
        <taxon>Cladocopium</taxon>
    </lineage>
</organism>
<evidence type="ECO:0000313" key="7">
    <source>
        <dbReference type="EMBL" id="CAI4018438.1"/>
    </source>
</evidence>
<dbReference type="PROSITE" id="PS50072">
    <property type="entry name" value="CSA_PPIASE_2"/>
    <property type="match status" value="1"/>
</dbReference>
<dbReference type="InterPro" id="IPR002130">
    <property type="entry name" value="Cyclophilin-type_PPIase_dom"/>
</dbReference>
<dbReference type="EMBL" id="CAMXCT030006695">
    <property type="protein sequence ID" value="CAL4805750.1"/>
    <property type="molecule type" value="Genomic_DNA"/>
</dbReference>
<reference evidence="8" key="2">
    <citation type="submission" date="2024-04" db="EMBL/GenBank/DDBJ databases">
        <authorList>
            <person name="Chen Y."/>
            <person name="Shah S."/>
            <person name="Dougan E. K."/>
            <person name="Thang M."/>
            <person name="Chan C."/>
        </authorList>
    </citation>
    <scope>NUCLEOTIDE SEQUENCE [LARGE SCALE GENOMIC DNA]</scope>
</reference>
<evidence type="ECO:0000313" key="10">
    <source>
        <dbReference type="Proteomes" id="UP001152797"/>
    </source>
</evidence>
<dbReference type="Proteomes" id="UP001152797">
    <property type="component" value="Unassembled WGS sequence"/>
</dbReference>
<gene>
    <name evidence="7" type="ORF">C1SCF055_LOCUS43005</name>
</gene>
<protein>
    <recommendedName>
        <fullName evidence="2">peptidylprolyl isomerase</fullName>
        <ecNumber evidence="2">5.2.1.8</ecNumber>
    </recommendedName>
</protein>
<proteinExistence type="predicted"/>
<dbReference type="InterPro" id="IPR020892">
    <property type="entry name" value="Cyclophilin-type_PPIase_CS"/>
</dbReference>
<dbReference type="Pfam" id="PF00160">
    <property type="entry name" value="Pro_isomerase"/>
    <property type="match status" value="1"/>
</dbReference>
<dbReference type="FunFam" id="2.40.100.10:FF:000001">
    <property type="entry name" value="Peptidyl-prolyl cis-trans isomerase"/>
    <property type="match status" value="1"/>
</dbReference>
<sequence length="557" mass="61180">MPLRESRRVASALPGAAALLISAWCWTAIPAAAKVRRNAPKTGHSGPLLMDRPVRENCSVTVFWDLDNLMPCSNVSLRSYCRALARRFVGPAQFRLYANTRTRERLYLAQGSGAEPRFCFDDAPKIEFDGTDNIPSNADDLLGIVQGRPNALAVAVSKRDQQKLRSWAKAAGLFLHVPGDKDRAGDTQRRVLYDWRSYLASFNAQITVVPATFQSADQAIHHAVLREINDPKHRASRGVLCVISNDVDFLETLKAARRNGWKTATVSGRPWKSYWKVCSSESRLRHGRSIGVAVFIVVTLIHSTMIAAKMGFEITRHFPKSRDLFVSQMREEIHLSKLKFSDFQHGHGNVSCTQMRVGSASAAVGRRHFAAEAAKVTNKVFFDMSIGSEKAGRIVMGLYGETVPKTAENFRASGRRRFTGLCTGEKGFGFKGSSFHRVIKDFMIQGGDFTRGNGTGGKSIYGTKFPDENFKLKHTGPGVLSMANAGPNTNGSQFFICTVPTPHLDGKHVVFGSVVEGMDVVKKIEAQNSTPPKKACVIEDSKVITGALGIQDDSSNQ</sequence>
<dbReference type="InterPro" id="IPR029000">
    <property type="entry name" value="Cyclophilin-like_dom_sf"/>
</dbReference>
<keyword evidence="5" id="KW-0812">Transmembrane</keyword>
<dbReference type="GO" id="GO:0016018">
    <property type="term" value="F:cyclosporin A binding"/>
    <property type="evidence" value="ECO:0007669"/>
    <property type="project" value="TreeGrafter"/>
</dbReference>
<dbReference type="AlphaFoldDB" id="A0A9P1GP50"/>
<dbReference type="OrthoDB" id="407558at2759"/>
<evidence type="ECO:0000256" key="2">
    <source>
        <dbReference type="ARBA" id="ARBA00013194"/>
    </source>
</evidence>
<dbReference type="Gene3D" id="2.40.100.10">
    <property type="entry name" value="Cyclophilin-like"/>
    <property type="match status" value="1"/>
</dbReference>
<name>A0A9P1GP50_9DINO</name>
<dbReference type="GO" id="GO:0006457">
    <property type="term" value="P:protein folding"/>
    <property type="evidence" value="ECO:0007669"/>
    <property type="project" value="InterPro"/>
</dbReference>
<keyword evidence="5" id="KW-1133">Transmembrane helix</keyword>
<dbReference type="CDD" id="cd01926">
    <property type="entry name" value="cyclophilin_ABH_like"/>
    <property type="match status" value="1"/>
</dbReference>
<dbReference type="PANTHER" id="PTHR11071">
    <property type="entry name" value="PEPTIDYL-PROLYL CIS-TRANS ISOMERASE"/>
    <property type="match status" value="1"/>
</dbReference>
<keyword evidence="4 9" id="KW-0413">Isomerase</keyword>
<dbReference type="PRINTS" id="PR00153">
    <property type="entry name" value="CSAPPISMRASE"/>
</dbReference>
<evidence type="ECO:0000256" key="1">
    <source>
        <dbReference type="ARBA" id="ARBA00000971"/>
    </source>
</evidence>
<reference evidence="7" key="1">
    <citation type="submission" date="2022-10" db="EMBL/GenBank/DDBJ databases">
        <authorList>
            <person name="Chen Y."/>
            <person name="Dougan E. K."/>
            <person name="Chan C."/>
            <person name="Rhodes N."/>
            <person name="Thang M."/>
        </authorList>
    </citation>
    <scope>NUCLEOTIDE SEQUENCE</scope>
</reference>
<dbReference type="GO" id="GO:0005737">
    <property type="term" value="C:cytoplasm"/>
    <property type="evidence" value="ECO:0007669"/>
    <property type="project" value="TreeGrafter"/>
</dbReference>
<dbReference type="PROSITE" id="PS00170">
    <property type="entry name" value="CSA_PPIASE_1"/>
    <property type="match status" value="1"/>
</dbReference>